<evidence type="ECO:0000313" key="3">
    <source>
        <dbReference type="Proteomes" id="UP001515480"/>
    </source>
</evidence>
<accession>A0AB34IUK9</accession>
<comment type="caution">
    <text evidence="2">The sequence shown here is derived from an EMBL/GenBank/DDBJ whole genome shotgun (WGS) entry which is preliminary data.</text>
</comment>
<dbReference type="AlphaFoldDB" id="A0AB34IUK9"/>
<dbReference type="Proteomes" id="UP001515480">
    <property type="component" value="Unassembled WGS sequence"/>
</dbReference>
<feature type="region of interest" description="Disordered" evidence="1">
    <location>
        <begin position="12"/>
        <end position="68"/>
    </location>
</feature>
<protein>
    <submittedName>
        <fullName evidence="2">Uncharacterized protein</fullName>
    </submittedName>
</protein>
<proteinExistence type="predicted"/>
<evidence type="ECO:0000313" key="2">
    <source>
        <dbReference type="EMBL" id="KAL1507625.1"/>
    </source>
</evidence>
<keyword evidence="3" id="KW-1185">Reference proteome</keyword>
<gene>
    <name evidence="2" type="ORF">AB1Y20_007244</name>
</gene>
<sequence>MLDEFVNEVMDSLGCTGDDVDDADEMNENEESISDDDEQYNLLDDDEEEMGEASGAGITVNESLLREL</sequence>
<organism evidence="2 3">
    <name type="scientific">Prymnesium parvum</name>
    <name type="common">Toxic golden alga</name>
    <dbReference type="NCBI Taxonomy" id="97485"/>
    <lineage>
        <taxon>Eukaryota</taxon>
        <taxon>Haptista</taxon>
        <taxon>Haptophyta</taxon>
        <taxon>Prymnesiophyceae</taxon>
        <taxon>Prymnesiales</taxon>
        <taxon>Prymnesiaceae</taxon>
        <taxon>Prymnesium</taxon>
    </lineage>
</organism>
<name>A0AB34IUK9_PRYPA</name>
<feature type="compositionally biased region" description="Acidic residues" evidence="1">
    <location>
        <begin position="18"/>
        <end position="51"/>
    </location>
</feature>
<evidence type="ECO:0000256" key="1">
    <source>
        <dbReference type="SAM" id="MobiDB-lite"/>
    </source>
</evidence>
<reference evidence="2 3" key="1">
    <citation type="journal article" date="2024" name="Science">
        <title>Giant polyketide synthase enzymes in the biosynthesis of giant marine polyether toxins.</title>
        <authorList>
            <person name="Fallon T.R."/>
            <person name="Shende V.V."/>
            <person name="Wierzbicki I.H."/>
            <person name="Pendleton A.L."/>
            <person name="Watervoot N.F."/>
            <person name="Auber R.P."/>
            <person name="Gonzalez D.J."/>
            <person name="Wisecaver J.H."/>
            <person name="Moore B.S."/>
        </authorList>
    </citation>
    <scope>NUCLEOTIDE SEQUENCE [LARGE SCALE GENOMIC DNA]</scope>
    <source>
        <strain evidence="2 3">12B1</strain>
    </source>
</reference>
<dbReference type="EMBL" id="JBGBPQ010000017">
    <property type="protein sequence ID" value="KAL1507625.1"/>
    <property type="molecule type" value="Genomic_DNA"/>
</dbReference>